<dbReference type="GO" id="GO:0042277">
    <property type="term" value="F:peptide binding"/>
    <property type="evidence" value="ECO:0007669"/>
    <property type="project" value="TreeGrafter"/>
</dbReference>
<dbReference type="GO" id="GO:0004601">
    <property type="term" value="F:peroxidase activity"/>
    <property type="evidence" value="ECO:0007669"/>
    <property type="project" value="InterPro"/>
</dbReference>
<comment type="caution">
    <text evidence="4">The sequence shown here is derived from an EMBL/GenBank/DDBJ whole genome shotgun (WGS) entry which is preliminary data.</text>
</comment>
<dbReference type="GO" id="GO:0005615">
    <property type="term" value="C:extracellular space"/>
    <property type="evidence" value="ECO:0007669"/>
    <property type="project" value="TreeGrafter"/>
</dbReference>
<dbReference type="InterPro" id="IPR027268">
    <property type="entry name" value="Peptidase_M4/M1_CTD_sf"/>
</dbReference>
<accession>A0AAQ4DTM7</accession>
<dbReference type="Gene3D" id="1.25.50.20">
    <property type="match status" value="1"/>
</dbReference>
<dbReference type="GO" id="GO:0008270">
    <property type="term" value="F:zinc ion binding"/>
    <property type="evidence" value="ECO:0007669"/>
    <property type="project" value="InterPro"/>
</dbReference>
<dbReference type="InterPro" id="IPR037120">
    <property type="entry name" value="Haem_peroxidase_sf_animal"/>
</dbReference>
<dbReference type="GO" id="GO:0006508">
    <property type="term" value="P:proteolysis"/>
    <property type="evidence" value="ECO:0007669"/>
    <property type="project" value="TreeGrafter"/>
</dbReference>
<dbReference type="EMBL" id="JARKHS020026984">
    <property type="protein sequence ID" value="KAK8765817.1"/>
    <property type="molecule type" value="Genomic_DNA"/>
</dbReference>
<dbReference type="SUPFAM" id="SSF48113">
    <property type="entry name" value="Heme-dependent peroxidases"/>
    <property type="match status" value="1"/>
</dbReference>
<dbReference type="Gene3D" id="1.10.640.10">
    <property type="entry name" value="Haem peroxidase domain superfamily, animal type"/>
    <property type="match status" value="1"/>
</dbReference>
<dbReference type="GO" id="GO:0016020">
    <property type="term" value="C:membrane"/>
    <property type="evidence" value="ECO:0007669"/>
    <property type="project" value="TreeGrafter"/>
</dbReference>
<evidence type="ECO:0000256" key="1">
    <source>
        <dbReference type="ARBA" id="ARBA00010136"/>
    </source>
</evidence>
<name>A0AAQ4DTM7_AMBAM</name>
<dbReference type="GO" id="GO:0043171">
    <property type="term" value="P:peptide catabolic process"/>
    <property type="evidence" value="ECO:0007669"/>
    <property type="project" value="TreeGrafter"/>
</dbReference>
<evidence type="ECO:0000259" key="2">
    <source>
        <dbReference type="Pfam" id="PF01433"/>
    </source>
</evidence>
<proteinExistence type="inferred from homology"/>
<dbReference type="Gene3D" id="1.10.390.10">
    <property type="entry name" value="Neutral Protease Domain 2"/>
    <property type="match status" value="1"/>
</dbReference>
<dbReference type="PANTHER" id="PTHR11533:SF299">
    <property type="entry name" value="AMINOPEPTIDASE"/>
    <property type="match status" value="1"/>
</dbReference>
<dbReference type="Pfam" id="PF01433">
    <property type="entry name" value="Peptidase_M1"/>
    <property type="match status" value="1"/>
</dbReference>
<dbReference type="InterPro" id="IPR042097">
    <property type="entry name" value="Aminopeptidase_N-like_N_sf"/>
</dbReference>
<dbReference type="SUPFAM" id="SSF55486">
    <property type="entry name" value="Metalloproteases ('zincins'), catalytic domain"/>
    <property type="match status" value="1"/>
</dbReference>
<gene>
    <name evidence="4" type="ORF">V5799_031573</name>
</gene>
<dbReference type="InterPro" id="IPR010255">
    <property type="entry name" value="Haem_peroxidase_sf"/>
</dbReference>
<reference evidence="4 5" key="1">
    <citation type="journal article" date="2023" name="Arcadia Sci">
        <title>De novo assembly of a long-read Amblyomma americanum tick genome.</title>
        <authorList>
            <person name="Chou S."/>
            <person name="Poskanzer K.E."/>
            <person name="Rollins M."/>
            <person name="Thuy-Boun P.S."/>
        </authorList>
    </citation>
    <scope>NUCLEOTIDE SEQUENCE [LARGE SCALE GENOMIC DNA]</scope>
    <source>
        <strain evidence="4">F_SG_1</strain>
        <tissue evidence="4">Salivary glands</tissue>
    </source>
</reference>
<evidence type="ECO:0000313" key="4">
    <source>
        <dbReference type="EMBL" id="KAK8765817.1"/>
    </source>
</evidence>
<sequence>MGSIQLEDGYFQPFNYKGNEDNAFRGLIRQSMQTTDRFGDRALTNFLFRSPGRPYGADLFAIDIQRGRDHGIRPYADYVQLCRNVTLKTFADLSRLKLMPDDVEKLYSHVYDFVLLMSFFAVPSRQKSKNSTQLVPQAAPPLDSRLAQGSVSSQIEQRTALPKNVVPVHYDLDLNASNFEVGGAYRGRINVVIDCVERGSTTVTAHAVNITVHEANISTYSGNQKISNVVIKQLPSQQELLDTVVFDLGFELVSGTVYNLTATFSGTFRADNAGLVVRNYTREGGKVSKVMAAHLLYGKASEHEALSTWELKNTTLTAKEERRDYFEMSVPISPSQLSFAVLSGFDMINDGFSKLFAIQYDLPYLNLALKSFVKMFEYMGRLLKVPLPFQKIKIIAIPDTKESIFPDWGLIILGAPAVSYDEESANFERREAIISRLAHVVAHQWFGNLVSSRHWDDIWMFEGLAFVFQRLVLHDMFKQEVSESYFAKRVADVLRAEDVKKRLARPRKWLPGLCDHPLMRKSEMIMDVILKSFSVENFVRSAAAFLNNTRHRATGVKDFLLAFRLQNGSSDIADKMEAWINNIGYPLITVKKYAHRPGFRRLSQMSICYGGVRCFNQSWQIPLHYIVYKSTGHISEGKLWLLQSELNFFLNATDDDIVLFNYKGLGYYRVNYEPTEWTVIIKTLQNTSFFDAATKVRLLDDIFKLADAGVTPYTNFFVAAQHVKNETDHNIWAAYEDIASNFDTMLLQSEFERMWRSYNQRLLENIVGRIIKEKAQTYSRTFQKKVMERACWYGEPQCLQIAREVMNGYMTGQKKTVIGAPLPDGKLLCAAILHGTVELWDMLWAKLFSTFTMEHSNVPLDAVLQGLSCTSDSSRVWKLLNETMVSSVLKDHRLFVLHNLAASKTASEVMLEFLLSKWQGVENNESEIIEKNVRDTLFSMVSMNAKTTHEVSLLTAALATTSNNRLLSEAFTLAVEQRKHYTAWHRDHDSELLKALAA</sequence>
<dbReference type="Proteomes" id="UP001321473">
    <property type="component" value="Unassembled WGS sequence"/>
</dbReference>
<dbReference type="GO" id="GO:0070006">
    <property type="term" value="F:metalloaminopeptidase activity"/>
    <property type="evidence" value="ECO:0007669"/>
    <property type="project" value="TreeGrafter"/>
</dbReference>
<dbReference type="GO" id="GO:0020037">
    <property type="term" value="F:heme binding"/>
    <property type="evidence" value="ECO:0007669"/>
    <property type="project" value="InterPro"/>
</dbReference>
<dbReference type="InterPro" id="IPR024571">
    <property type="entry name" value="ERAP1-like_C_dom"/>
</dbReference>
<protein>
    <recommendedName>
        <fullName evidence="6">Aminopeptidase</fullName>
    </recommendedName>
</protein>
<comment type="similarity">
    <text evidence="1">Belongs to the peptidase M1 family.</text>
</comment>
<organism evidence="4 5">
    <name type="scientific">Amblyomma americanum</name>
    <name type="common">Lone star tick</name>
    <dbReference type="NCBI Taxonomy" id="6943"/>
    <lineage>
        <taxon>Eukaryota</taxon>
        <taxon>Metazoa</taxon>
        <taxon>Ecdysozoa</taxon>
        <taxon>Arthropoda</taxon>
        <taxon>Chelicerata</taxon>
        <taxon>Arachnida</taxon>
        <taxon>Acari</taxon>
        <taxon>Parasitiformes</taxon>
        <taxon>Ixodida</taxon>
        <taxon>Ixodoidea</taxon>
        <taxon>Ixodidae</taxon>
        <taxon>Amblyomminae</taxon>
        <taxon>Amblyomma</taxon>
    </lineage>
</organism>
<dbReference type="SUPFAM" id="SSF63737">
    <property type="entry name" value="Leukotriene A4 hydrolase N-terminal domain"/>
    <property type="match status" value="1"/>
</dbReference>
<evidence type="ECO:0000313" key="5">
    <source>
        <dbReference type="Proteomes" id="UP001321473"/>
    </source>
</evidence>
<dbReference type="Pfam" id="PF03098">
    <property type="entry name" value="An_peroxidase"/>
    <property type="match status" value="1"/>
</dbReference>
<dbReference type="Pfam" id="PF11838">
    <property type="entry name" value="ERAP1_C"/>
    <property type="match status" value="1"/>
</dbReference>
<dbReference type="Gene3D" id="2.60.40.1910">
    <property type="match status" value="1"/>
</dbReference>
<dbReference type="InterPro" id="IPR014782">
    <property type="entry name" value="Peptidase_M1_dom"/>
</dbReference>
<evidence type="ECO:0008006" key="6">
    <source>
        <dbReference type="Google" id="ProtNLM"/>
    </source>
</evidence>
<dbReference type="Gene3D" id="2.60.40.1730">
    <property type="entry name" value="tricorn interacting facor f3 domain"/>
    <property type="match status" value="1"/>
</dbReference>
<dbReference type="GO" id="GO:0005737">
    <property type="term" value="C:cytoplasm"/>
    <property type="evidence" value="ECO:0007669"/>
    <property type="project" value="TreeGrafter"/>
</dbReference>
<feature type="domain" description="ERAP1-like C-terminal" evidence="3">
    <location>
        <begin position="658"/>
        <end position="958"/>
    </location>
</feature>
<feature type="domain" description="Peptidase M1 membrane alanine aminopeptidase" evidence="2">
    <location>
        <begin position="368"/>
        <end position="579"/>
    </location>
</feature>
<dbReference type="AlphaFoldDB" id="A0AAQ4DTM7"/>
<dbReference type="GO" id="GO:0006979">
    <property type="term" value="P:response to oxidative stress"/>
    <property type="evidence" value="ECO:0007669"/>
    <property type="project" value="InterPro"/>
</dbReference>
<evidence type="ECO:0000259" key="3">
    <source>
        <dbReference type="Pfam" id="PF11838"/>
    </source>
</evidence>
<dbReference type="InterPro" id="IPR019791">
    <property type="entry name" value="Haem_peroxidase_animal"/>
</dbReference>
<dbReference type="PANTHER" id="PTHR11533">
    <property type="entry name" value="PROTEASE M1 ZINC METALLOPROTEASE"/>
    <property type="match status" value="1"/>
</dbReference>
<dbReference type="InterPro" id="IPR050344">
    <property type="entry name" value="Peptidase_M1_aminopeptidases"/>
</dbReference>
<keyword evidence="5" id="KW-1185">Reference proteome</keyword>